<evidence type="ECO:0008006" key="4">
    <source>
        <dbReference type="Google" id="ProtNLM"/>
    </source>
</evidence>
<evidence type="ECO:0000256" key="1">
    <source>
        <dbReference type="SAM" id="SignalP"/>
    </source>
</evidence>
<reference evidence="2" key="1">
    <citation type="submission" date="2021-01" db="UniProtKB">
        <authorList>
            <consortium name="EnsemblMetazoa"/>
        </authorList>
    </citation>
    <scope>IDENTIFICATION</scope>
</reference>
<proteinExistence type="predicted"/>
<keyword evidence="1" id="KW-0732">Signal</keyword>
<sequence>MVRISFLVTCFLFILISHCKADGFQFEEFGMLACTQINNITIIADGISLDFLDDLLYRLEPLTRNEGCFAIHVYLSKDGFFVQWRPNFNVNHFERNLFRSRYFSNGYRGRKKFLKRLYNEAVRGDDTVKQTLVYLFRGYRDIKILQGLQDDRLWNIILQCQAFCSLPNWLPIYRGFFFHLYEF</sequence>
<feature type="chain" id="PRO_5029619997" description="Cnidarian restricted protein" evidence="1">
    <location>
        <begin position="22"/>
        <end position="183"/>
    </location>
</feature>
<accession>A0A7M5WRT0</accession>
<name>A0A7M5WRT0_9CNID</name>
<feature type="signal peptide" evidence="1">
    <location>
        <begin position="1"/>
        <end position="21"/>
    </location>
</feature>
<organism evidence="2 3">
    <name type="scientific">Clytia hemisphaerica</name>
    <dbReference type="NCBI Taxonomy" id="252671"/>
    <lineage>
        <taxon>Eukaryota</taxon>
        <taxon>Metazoa</taxon>
        <taxon>Cnidaria</taxon>
        <taxon>Hydrozoa</taxon>
        <taxon>Hydroidolina</taxon>
        <taxon>Leptothecata</taxon>
        <taxon>Obeliida</taxon>
        <taxon>Clytiidae</taxon>
        <taxon>Clytia</taxon>
    </lineage>
</organism>
<evidence type="ECO:0000313" key="2">
    <source>
        <dbReference type="EnsemblMetazoa" id="CLYHEMP007296.1"/>
    </source>
</evidence>
<dbReference type="EnsemblMetazoa" id="CLYHEMT007296.1">
    <property type="protein sequence ID" value="CLYHEMP007296.1"/>
    <property type="gene ID" value="CLYHEMG007296"/>
</dbReference>
<dbReference type="AlphaFoldDB" id="A0A7M5WRT0"/>
<dbReference type="Proteomes" id="UP000594262">
    <property type="component" value="Unplaced"/>
</dbReference>
<keyword evidence="3" id="KW-1185">Reference proteome</keyword>
<evidence type="ECO:0000313" key="3">
    <source>
        <dbReference type="Proteomes" id="UP000594262"/>
    </source>
</evidence>
<protein>
    <recommendedName>
        <fullName evidence="4">Cnidarian restricted protein</fullName>
    </recommendedName>
</protein>